<gene>
    <name evidence="1" type="ORF">C5167_011681</name>
</gene>
<organism evidence="1 2">
    <name type="scientific">Papaver somniferum</name>
    <name type="common">Opium poppy</name>
    <dbReference type="NCBI Taxonomy" id="3469"/>
    <lineage>
        <taxon>Eukaryota</taxon>
        <taxon>Viridiplantae</taxon>
        <taxon>Streptophyta</taxon>
        <taxon>Embryophyta</taxon>
        <taxon>Tracheophyta</taxon>
        <taxon>Spermatophyta</taxon>
        <taxon>Magnoliopsida</taxon>
        <taxon>Ranunculales</taxon>
        <taxon>Papaveraceae</taxon>
        <taxon>Papaveroideae</taxon>
        <taxon>Papaver</taxon>
    </lineage>
</organism>
<dbReference type="STRING" id="3469.A0A4Y7K4Y5"/>
<dbReference type="EMBL" id="CM010720">
    <property type="protein sequence ID" value="RZC67977.1"/>
    <property type="molecule type" value="Genomic_DNA"/>
</dbReference>
<dbReference type="Gramene" id="RZC67977">
    <property type="protein sequence ID" value="RZC67977"/>
    <property type="gene ID" value="C5167_011681"/>
</dbReference>
<proteinExistence type="predicted"/>
<keyword evidence="2" id="KW-1185">Reference proteome</keyword>
<evidence type="ECO:0000313" key="1">
    <source>
        <dbReference type="EMBL" id="RZC67977.1"/>
    </source>
</evidence>
<evidence type="ECO:0000313" key="2">
    <source>
        <dbReference type="Proteomes" id="UP000316621"/>
    </source>
</evidence>
<dbReference type="Proteomes" id="UP000316621">
    <property type="component" value="Chromosome 6"/>
</dbReference>
<name>A0A4Y7K4Y5_PAPSO</name>
<sequence length="64" mass="7079">MVAFHDVRLALLSASSSTSFSSDAFVEMKPGEIGIRQEHLHRRVVIYYSPARSANQQGSEEVGK</sequence>
<reference evidence="1 2" key="1">
    <citation type="journal article" date="2018" name="Science">
        <title>The opium poppy genome and morphinan production.</title>
        <authorList>
            <person name="Guo L."/>
            <person name="Winzer T."/>
            <person name="Yang X."/>
            <person name="Li Y."/>
            <person name="Ning Z."/>
            <person name="He Z."/>
            <person name="Teodor R."/>
            <person name="Lu Y."/>
            <person name="Bowser T.A."/>
            <person name="Graham I.A."/>
            <person name="Ye K."/>
        </authorList>
    </citation>
    <scope>NUCLEOTIDE SEQUENCE [LARGE SCALE GENOMIC DNA]</scope>
    <source>
        <strain evidence="2">cv. HN1</strain>
        <tissue evidence="1">Leaves</tissue>
    </source>
</reference>
<accession>A0A4Y7K4Y5</accession>
<dbReference type="AlphaFoldDB" id="A0A4Y7K4Y5"/>
<protein>
    <submittedName>
        <fullName evidence="1">Uncharacterized protein</fullName>
    </submittedName>
</protein>